<evidence type="ECO:0000256" key="5">
    <source>
        <dbReference type="SAM" id="Phobius"/>
    </source>
</evidence>
<reference evidence="7 8" key="1">
    <citation type="submission" date="2020-08" db="EMBL/GenBank/DDBJ databases">
        <title>Functional genomics of gut bacteria from endangered species of beetles.</title>
        <authorList>
            <person name="Carlos-Shanley C."/>
        </authorList>
    </citation>
    <scope>NUCLEOTIDE SEQUENCE [LARGE SCALE GENOMIC DNA]</scope>
    <source>
        <strain evidence="7 8">S00124</strain>
    </source>
</reference>
<sequence>MKERLPIFAAALWWGSLSVIGFMAVPMLFANLPLAAMAGFMAAKLFAAQTWVSVACTLLLLVMAKDKQANALYPWARTAIGFVLAGMLLALVVQYGISPKIVARQNLKLWHSLGTLMYALQWLCAAIVLWHVSGRVQGAASMDQKA</sequence>
<keyword evidence="3 5" id="KW-1133">Transmembrane helix</keyword>
<proteinExistence type="predicted"/>
<dbReference type="InterPro" id="IPR025423">
    <property type="entry name" value="TMEM205-like"/>
</dbReference>
<comment type="subcellular location">
    <subcellularLocation>
        <location evidence="1">Membrane</location>
    </subcellularLocation>
</comment>
<evidence type="ECO:0000313" key="8">
    <source>
        <dbReference type="Proteomes" id="UP000562492"/>
    </source>
</evidence>
<organism evidence="7 8">
    <name type="scientific">Comamonas odontotermitis</name>
    <dbReference type="NCBI Taxonomy" id="379895"/>
    <lineage>
        <taxon>Bacteria</taxon>
        <taxon>Pseudomonadati</taxon>
        <taxon>Pseudomonadota</taxon>
        <taxon>Betaproteobacteria</taxon>
        <taxon>Burkholderiales</taxon>
        <taxon>Comamonadaceae</taxon>
        <taxon>Comamonas</taxon>
    </lineage>
</organism>
<keyword evidence="8" id="KW-1185">Reference proteome</keyword>
<feature type="transmembrane region" description="Helical" evidence="5">
    <location>
        <begin position="75"/>
        <end position="97"/>
    </location>
</feature>
<evidence type="ECO:0000256" key="4">
    <source>
        <dbReference type="ARBA" id="ARBA00023136"/>
    </source>
</evidence>
<feature type="transmembrane region" description="Helical" evidence="5">
    <location>
        <begin position="109"/>
        <end position="132"/>
    </location>
</feature>
<evidence type="ECO:0000259" key="6">
    <source>
        <dbReference type="Pfam" id="PF13664"/>
    </source>
</evidence>
<keyword evidence="4 5" id="KW-0472">Membrane</keyword>
<evidence type="ECO:0000256" key="1">
    <source>
        <dbReference type="ARBA" id="ARBA00004370"/>
    </source>
</evidence>
<dbReference type="Pfam" id="PF13664">
    <property type="entry name" value="DUF4149"/>
    <property type="match status" value="1"/>
</dbReference>
<name>A0ABR6RFX4_9BURK</name>
<protein>
    <recommendedName>
        <fullName evidence="6">TMEM205-like domain-containing protein</fullName>
    </recommendedName>
</protein>
<accession>A0ABR6RFX4</accession>
<evidence type="ECO:0000313" key="7">
    <source>
        <dbReference type="EMBL" id="MBB6578056.1"/>
    </source>
</evidence>
<gene>
    <name evidence="7" type="ORF">HNP33_002131</name>
</gene>
<dbReference type="Proteomes" id="UP000562492">
    <property type="component" value="Unassembled WGS sequence"/>
</dbReference>
<feature type="transmembrane region" description="Helical" evidence="5">
    <location>
        <begin position="7"/>
        <end position="29"/>
    </location>
</feature>
<keyword evidence="2 5" id="KW-0812">Transmembrane</keyword>
<evidence type="ECO:0000256" key="3">
    <source>
        <dbReference type="ARBA" id="ARBA00022989"/>
    </source>
</evidence>
<dbReference type="RefSeq" id="WP_184708152.1">
    <property type="nucleotide sequence ID" value="NZ_JACHKZ010000011.1"/>
</dbReference>
<comment type="caution">
    <text evidence="7">The sequence shown here is derived from an EMBL/GenBank/DDBJ whole genome shotgun (WGS) entry which is preliminary data.</text>
</comment>
<dbReference type="EMBL" id="JACHKZ010000011">
    <property type="protein sequence ID" value="MBB6578056.1"/>
    <property type="molecule type" value="Genomic_DNA"/>
</dbReference>
<feature type="domain" description="TMEM205-like" evidence="6">
    <location>
        <begin position="9"/>
        <end position="105"/>
    </location>
</feature>
<feature type="transmembrane region" description="Helical" evidence="5">
    <location>
        <begin position="41"/>
        <end position="63"/>
    </location>
</feature>
<evidence type="ECO:0000256" key="2">
    <source>
        <dbReference type="ARBA" id="ARBA00022692"/>
    </source>
</evidence>